<evidence type="ECO:0000256" key="2">
    <source>
        <dbReference type="ARBA" id="ARBA00022692"/>
    </source>
</evidence>
<reference evidence="7" key="1">
    <citation type="submission" date="2017-09" db="EMBL/GenBank/DDBJ databases">
        <title>Depth-based differentiation of microbial function through sediment-hosted aquifers and enrichment of novel symbionts in the deep terrestrial subsurface.</title>
        <authorList>
            <person name="Probst A.J."/>
            <person name="Ladd B."/>
            <person name="Jarett J.K."/>
            <person name="Geller-Mcgrath D.E."/>
            <person name="Sieber C.M.K."/>
            <person name="Emerson J.B."/>
            <person name="Anantharaman K."/>
            <person name="Thomas B.C."/>
            <person name="Malmstrom R."/>
            <person name="Stieglmeier M."/>
            <person name="Klingl A."/>
            <person name="Woyke T."/>
            <person name="Ryan C.M."/>
            <person name="Banfield J.F."/>
        </authorList>
    </citation>
    <scope>NUCLEOTIDE SEQUENCE [LARGE SCALE GENOMIC DNA]</scope>
</reference>
<comment type="subcellular location">
    <subcellularLocation>
        <location evidence="1">Membrane</location>
        <topology evidence="1">Multi-pass membrane protein</topology>
    </subcellularLocation>
</comment>
<evidence type="ECO:0000256" key="1">
    <source>
        <dbReference type="ARBA" id="ARBA00004141"/>
    </source>
</evidence>
<keyword evidence="2 5" id="KW-0812">Transmembrane</keyword>
<dbReference type="InterPro" id="IPR019109">
    <property type="entry name" value="MamF_MmsF"/>
</dbReference>
<evidence type="ECO:0000256" key="5">
    <source>
        <dbReference type="SAM" id="Phobius"/>
    </source>
</evidence>
<evidence type="ECO:0000313" key="7">
    <source>
        <dbReference type="Proteomes" id="UP000230064"/>
    </source>
</evidence>
<dbReference type="AlphaFoldDB" id="A0A2M7MER0"/>
<gene>
    <name evidence="6" type="ORF">COZ30_02065</name>
</gene>
<dbReference type="EMBL" id="PFJR01000050">
    <property type="protein sequence ID" value="PIX88037.1"/>
    <property type="molecule type" value="Genomic_DNA"/>
</dbReference>
<proteinExistence type="predicted"/>
<comment type="caution">
    <text evidence="6">The sequence shown here is derived from an EMBL/GenBank/DDBJ whole genome shotgun (WGS) entry which is preliminary data.</text>
</comment>
<evidence type="ECO:0000256" key="4">
    <source>
        <dbReference type="ARBA" id="ARBA00023136"/>
    </source>
</evidence>
<sequence>MVEEKSQPEEKNVAMAIVAYILFFVPLLTEARKDPFVKYHVKQGLILFIAAFILCVLTWIPIAGPIIFLFGGIILFILWLIGVLNAAASKKESLPLIGKFGERFKI</sequence>
<evidence type="ECO:0008006" key="8">
    <source>
        <dbReference type="Google" id="ProtNLM"/>
    </source>
</evidence>
<evidence type="ECO:0000313" key="6">
    <source>
        <dbReference type="EMBL" id="PIX88037.1"/>
    </source>
</evidence>
<accession>A0A2M7MER0</accession>
<name>A0A2M7MER0_9BACT</name>
<dbReference type="Proteomes" id="UP000230064">
    <property type="component" value="Unassembled WGS sequence"/>
</dbReference>
<protein>
    <recommendedName>
        <fullName evidence="8">Import component protein</fullName>
    </recommendedName>
</protein>
<feature type="transmembrane region" description="Helical" evidence="5">
    <location>
        <begin position="66"/>
        <end position="87"/>
    </location>
</feature>
<keyword evidence="4 5" id="KW-0472">Membrane</keyword>
<evidence type="ECO:0000256" key="3">
    <source>
        <dbReference type="ARBA" id="ARBA00022989"/>
    </source>
</evidence>
<organism evidence="6 7">
    <name type="scientific">Candidatus Nealsonbacteria bacterium CG_4_10_14_3_um_filter_36_16</name>
    <dbReference type="NCBI Taxonomy" id="1974685"/>
    <lineage>
        <taxon>Bacteria</taxon>
        <taxon>Candidatus Nealsoniibacteriota</taxon>
    </lineage>
</organism>
<feature type="transmembrane region" description="Helical" evidence="5">
    <location>
        <begin position="41"/>
        <end position="60"/>
    </location>
</feature>
<dbReference type="Pfam" id="PF09685">
    <property type="entry name" value="MamF_MmsF"/>
    <property type="match status" value="1"/>
</dbReference>
<feature type="transmembrane region" description="Helical" evidence="5">
    <location>
        <begin position="12"/>
        <end position="29"/>
    </location>
</feature>
<keyword evidence="3 5" id="KW-1133">Transmembrane helix</keyword>